<keyword evidence="1" id="KW-0732">Signal</keyword>
<reference evidence="2 3" key="1">
    <citation type="submission" date="2018-10" db="EMBL/GenBank/DDBJ databases">
        <title>An updated phylogeny of the Alphaproteobacteria reveals that the parasitic Rickettsiales and Holosporales have independent origins.</title>
        <authorList>
            <person name="Munoz-Gomez S.A."/>
            <person name="Hess S."/>
            <person name="Burger G."/>
            <person name="Lang B.F."/>
            <person name="Susko E."/>
            <person name="Slamovits C.H."/>
            <person name="Roger A.J."/>
        </authorList>
    </citation>
    <scope>NUCLEOTIDE SEQUENCE [LARGE SCALE GENOMIC DNA]</scope>
    <source>
        <strain evidence="2">HOLO01</strain>
    </source>
</reference>
<organism evidence="2 3">
    <name type="scientific">Candidatus Finniella inopinata</name>
    <dbReference type="NCBI Taxonomy" id="1696036"/>
    <lineage>
        <taxon>Bacteria</taxon>
        <taxon>Pseudomonadati</taxon>
        <taxon>Pseudomonadota</taxon>
        <taxon>Alphaproteobacteria</taxon>
        <taxon>Holosporales</taxon>
        <taxon>Candidatus Paracaedibacteraceae</taxon>
        <taxon>Candidatus Finniella</taxon>
    </lineage>
</organism>
<keyword evidence="3" id="KW-1185">Reference proteome</keyword>
<evidence type="ECO:0000313" key="2">
    <source>
        <dbReference type="EMBL" id="RZI45449.1"/>
    </source>
</evidence>
<dbReference type="Proteomes" id="UP000293550">
    <property type="component" value="Unassembled WGS sequence"/>
</dbReference>
<feature type="chain" id="PRO_5020942129" evidence="1">
    <location>
        <begin position="25"/>
        <end position="166"/>
    </location>
</feature>
<proteinExistence type="predicted"/>
<evidence type="ECO:0000256" key="1">
    <source>
        <dbReference type="SAM" id="SignalP"/>
    </source>
</evidence>
<comment type="caution">
    <text evidence="2">The sequence shown here is derived from an EMBL/GenBank/DDBJ whole genome shotgun (WGS) entry which is preliminary data.</text>
</comment>
<dbReference type="InterPro" id="IPR011990">
    <property type="entry name" value="TPR-like_helical_dom_sf"/>
</dbReference>
<dbReference type="RefSeq" id="WP_130154436.1">
    <property type="nucleotide sequence ID" value="NZ_SCFB01000012.1"/>
</dbReference>
<name>A0A4Q7DH53_9PROT</name>
<sequence>MFLNSKKGFFLTLPMIVTALTVGAQSSVDVVADGADHKTVNHETVKSFKAIDPASLEMEKDLTHPKRTLTQHLETIAEAKKGDLSCVNCVASYYLNGSVLKKDLETGIGLYLWSAEHKNSNAMYELAKFYEKKDASQSIEWKKLAAHHGHFGAAEELYGSDEDGIY</sequence>
<dbReference type="AlphaFoldDB" id="A0A4Q7DH53"/>
<dbReference type="SUPFAM" id="SSF81901">
    <property type="entry name" value="HCP-like"/>
    <property type="match status" value="1"/>
</dbReference>
<gene>
    <name evidence="2" type="ORF">EQU50_07110</name>
</gene>
<accession>A0A4Q7DH53</accession>
<dbReference type="Gene3D" id="1.25.40.10">
    <property type="entry name" value="Tetratricopeptide repeat domain"/>
    <property type="match status" value="1"/>
</dbReference>
<dbReference type="EMBL" id="SCFB01000012">
    <property type="protein sequence ID" value="RZI45449.1"/>
    <property type="molecule type" value="Genomic_DNA"/>
</dbReference>
<evidence type="ECO:0000313" key="3">
    <source>
        <dbReference type="Proteomes" id="UP000293550"/>
    </source>
</evidence>
<feature type="signal peptide" evidence="1">
    <location>
        <begin position="1"/>
        <end position="24"/>
    </location>
</feature>
<protein>
    <submittedName>
        <fullName evidence="2">Sel1 repeat family protein</fullName>
    </submittedName>
</protein>